<comment type="caution">
    <text evidence="3">The sequence shown here is derived from an EMBL/GenBank/DDBJ whole genome shotgun (WGS) entry which is preliminary data.</text>
</comment>
<accession>A0A426U956</accession>
<dbReference type="PANTHER" id="PTHR45947:SF3">
    <property type="entry name" value="SULFOQUINOVOSYL TRANSFERASE SQD2"/>
    <property type="match status" value="1"/>
</dbReference>
<dbReference type="Pfam" id="PF00534">
    <property type="entry name" value="Glycos_transf_1"/>
    <property type="match status" value="1"/>
</dbReference>
<feature type="domain" description="Glycosyltransferase subfamily 4-like N-terminal" evidence="2">
    <location>
        <begin position="14"/>
        <end position="219"/>
    </location>
</feature>
<proteinExistence type="predicted"/>
<protein>
    <submittedName>
        <fullName evidence="3">Glycosyltransferase family 1 protein</fullName>
    </submittedName>
</protein>
<evidence type="ECO:0000313" key="4">
    <source>
        <dbReference type="Proteomes" id="UP000280307"/>
    </source>
</evidence>
<name>A0A426U956_9CHLR</name>
<dbReference type="InterPro" id="IPR050194">
    <property type="entry name" value="Glycosyltransferase_grp1"/>
</dbReference>
<dbReference type="SUPFAM" id="SSF53756">
    <property type="entry name" value="UDP-Glycosyltransferase/glycogen phosphorylase"/>
    <property type="match status" value="1"/>
</dbReference>
<organism evidence="3 4">
    <name type="scientific">Candidatus Viridilinea halotolerans</name>
    <dbReference type="NCBI Taxonomy" id="2491704"/>
    <lineage>
        <taxon>Bacteria</taxon>
        <taxon>Bacillati</taxon>
        <taxon>Chloroflexota</taxon>
        <taxon>Chloroflexia</taxon>
        <taxon>Chloroflexales</taxon>
        <taxon>Chloroflexineae</taxon>
        <taxon>Oscillochloridaceae</taxon>
        <taxon>Candidatus Viridilinea</taxon>
    </lineage>
</organism>
<keyword evidence="3" id="KW-0808">Transferase</keyword>
<dbReference type="GO" id="GO:0016758">
    <property type="term" value="F:hexosyltransferase activity"/>
    <property type="evidence" value="ECO:0007669"/>
    <property type="project" value="TreeGrafter"/>
</dbReference>
<dbReference type="InterPro" id="IPR001296">
    <property type="entry name" value="Glyco_trans_1"/>
</dbReference>
<gene>
    <name evidence="3" type="ORF">EI684_02300</name>
</gene>
<evidence type="ECO:0000259" key="2">
    <source>
        <dbReference type="Pfam" id="PF13579"/>
    </source>
</evidence>
<dbReference type="CDD" id="cd03801">
    <property type="entry name" value="GT4_PimA-like"/>
    <property type="match status" value="1"/>
</dbReference>
<dbReference type="Gene3D" id="3.40.50.2000">
    <property type="entry name" value="Glycogen Phosphorylase B"/>
    <property type="match status" value="2"/>
</dbReference>
<sequence>MHILHLNQLYNPASGASRYFSEVGVRLVAEGHCVTLLSSNALDLEYFWDGRRRQVASGSTWHDGVRLLRLPVQRLPGPPIVYPVLRRLMVEVSRLGRRATPLLQRMATLTPRLGQLEQFLNHDPSLADVAVVHSTNITLDFALMPVAHWAQQRGIAHICTPFIHLGEPGSRQIIQYYSMPHQIAMLHNCSAVATMTDLERTFLIRQGVHAERVHVVGAGVDPHEVGGGDATRFRTTHAIRGPIVLSLGAAAYDKGTVHVLAALRQLWAAGESVTWVQCGPLLGHFEHYYAQLTPAERAHTRLLGYVDNQTRRDALAAATIYAQPSRTDSFGIAYLEAWCYGVPVIGARAGGVPAVIREGVDGMLVAFGDVPALAQILRRLLHDHELARALGAVGRQRVLREFTWDAAYGRIRKLYEG</sequence>
<reference evidence="3 4" key="1">
    <citation type="submission" date="2018-12" db="EMBL/GenBank/DDBJ databases">
        <title>Genome Sequence of Candidatus Viridilinea halotolerans isolated from saline sulfide-rich spring.</title>
        <authorList>
            <person name="Grouzdev D.S."/>
            <person name="Burganskaya E.I."/>
            <person name="Krutkina M.S."/>
            <person name="Sukhacheva M.V."/>
            <person name="Gorlenko V.M."/>
        </authorList>
    </citation>
    <scope>NUCLEOTIDE SEQUENCE [LARGE SCALE GENOMIC DNA]</scope>
    <source>
        <strain evidence="3">Chok-6</strain>
    </source>
</reference>
<feature type="domain" description="Glycosyl transferase family 1" evidence="1">
    <location>
        <begin position="236"/>
        <end position="396"/>
    </location>
</feature>
<dbReference type="Proteomes" id="UP000280307">
    <property type="component" value="Unassembled WGS sequence"/>
</dbReference>
<dbReference type="AlphaFoldDB" id="A0A426U956"/>
<evidence type="ECO:0000259" key="1">
    <source>
        <dbReference type="Pfam" id="PF00534"/>
    </source>
</evidence>
<evidence type="ECO:0000313" key="3">
    <source>
        <dbReference type="EMBL" id="RRR76831.1"/>
    </source>
</evidence>
<dbReference type="Pfam" id="PF13579">
    <property type="entry name" value="Glyco_trans_4_4"/>
    <property type="match status" value="1"/>
</dbReference>
<dbReference type="EMBL" id="RSAS01000095">
    <property type="protein sequence ID" value="RRR76831.1"/>
    <property type="molecule type" value="Genomic_DNA"/>
</dbReference>
<dbReference type="InterPro" id="IPR028098">
    <property type="entry name" value="Glyco_trans_4-like_N"/>
</dbReference>
<dbReference type="PANTHER" id="PTHR45947">
    <property type="entry name" value="SULFOQUINOVOSYL TRANSFERASE SQD2"/>
    <property type="match status" value="1"/>
</dbReference>